<dbReference type="Pfam" id="PF02467">
    <property type="entry name" value="Whib"/>
    <property type="match status" value="1"/>
</dbReference>
<evidence type="ECO:0000256" key="4">
    <source>
        <dbReference type="ARBA" id="ARBA00022723"/>
    </source>
</evidence>
<dbReference type="PROSITE" id="PS51674">
    <property type="entry name" value="4FE4S_WBL"/>
    <property type="match status" value="1"/>
</dbReference>
<evidence type="ECO:0000256" key="2">
    <source>
        <dbReference type="ARBA" id="ARBA00006597"/>
    </source>
</evidence>
<evidence type="ECO:0000256" key="9">
    <source>
        <dbReference type="ARBA" id="ARBA00023157"/>
    </source>
</evidence>
<evidence type="ECO:0000256" key="1">
    <source>
        <dbReference type="ARBA" id="ARBA00001966"/>
    </source>
</evidence>
<protein>
    <submittedName>
        <fullName evidence="12">WhiB family transcriptional regulator</fullName>
    </submittedName>
</protein>
<dbReference type="GO" id="GO:0046872">
    <property type="term" value="F:metal ion binding"/>
    <property type="evidence" value="ECO:0007669"/>
    <property type="project" value="UniProtKB-KW"/>
</dbReference>
<keyword evidence="3" id="KW-0004">4Fe-4S</keyword>
<feature type="domain" description="4Fe-4S Wbl-type" evidence="11">
    <location>
        <begin position="14"/>
        <end position="90"/>
    </location>
</feature>
<dbReference type="GO" id="GO:0003677">
    <property type="term" value="F:DNA binding"/>
    <property type="evidence" value="ECO:0007669"/>
    <property type="project" value="UniProtKB-KW"/>
</dbReference>
<keyword evidence="5" id="KW-0408">Iron</keyword>
<dbReference type="InterPro" id="IPR003482">
    <property type="entry name" value="Whib"/>
</dbReference>
<comment type="cofactor">
    <cofactor evidence="1">
        <name>[4Fe-4S] cluster</name>
        <dbReference type="ChEBI" id="CHEBI:49883"/>
    </cofactor>
</comment>
<evidence type="ECO:0000256" key="8">
    <source>
        <dbReference type="ARBA" id="ARBA00023125"/>
    </source>
</evidence>
<dbReference type="GO" id="GO:0047134">
    <property type="term" value="F:protein-disulfide reductase [NAD(P)H] activity"/>
    <property type="evidence" value="ECO:0007669"/>
    <property type="project" value="TreeGrafter"/>
</dbReference>
<evidence type="ECO:0000256" key="7">
    <source>
        <dbReference type="ARBA" id="ARBA00023015"/>
    </source>
</evidence>
<dbReference type="InterPro" id="IPR034768">
    <property type="entry name" value="4FE4S_WBL"/>
</dbReference>
<dbReference type="AlphaFoldDB" id="A0AB39JBQ0"/>
<reference evidence="12" key="1">
    <citation type="submission" date="2024-06" db="EMBL/GenBank/DDBJ databases">
        <authorList>
            <person name="Atkinson C."/>
            <person name="McLean J."/>
            <person name="Gallagher L."/>
            <person name="Bor B."/>
            <person name="Mougous J."/>
        </authorList>
    </citation>
    <scope>NUCLEOTIDE SEQUENCE</scope>
    <source>
        <strain evidence="12">TM7-074</strain>
    </source>
</reference>
<dbReference type="GO" id="GO:0045454">
    <property type="term" value="P:cell redox homeostasis"/>
    <property type="evidence" value="ECO:0007669"/>
    <property type="project" value="TreeGrafter"/>
</dbReference>
<dbReference type="PANTHER" id="PTHR38839">
    <property type="entry name" value="TRANSCRIPTIONAL REGULATOR WHID-RELATED"/>
    <property type="match status" value="1"/>
</dbReference>
<evidence type="ECO:0000313" key="12">
    <source>
        <dbReference type="EMBL" id="XDN89397.1"/>
    </source>
</evidence>
<dbReference type="EMBL" id="CP158487">
    <property type="protein sequence ID" value="XDN89397.1"/>
    <property type="molecule type" value="Genomic_DNA"/>
</dbReference>
<dbReference type="GO" id="GO:0045892">
    <property type="term" value="P:negative regulation of DNA-templated transcription"/>
    <property type="evidence" value="ECO:0007669"/>
    <property type="project" value="TreeGrafter"/>
</dbReference>
<keyword evidence="8" id="KW-0238">DNA-binding</keyword>
<accession>A0AB39JBQ0</accession>
<gene>
    <name evidence="12" type="ORF">TM074_01650</name>
</gene>
<organism evidence="12">
    <name type="scientific">Candidatus Nanosynbacter sp. TM7-074</name>
    <dbReference type="NCBI Taxonomy" id="3158573"/>
    <lineage>
        <taxon>Bacteria</taxon>
        <taxon>Candidatus Saccharimonadota</taxon>
        <taxon>Candidatus Saccharimonadia</taxon>
        <taxon>Candidatus Nanosynbacterales</taxon>
        <taxon>Candidatus Nanosynbacteraceae</taxon>
        <taxon>Candidatus Nanosynbacter</taxon>
    </lineage>
</organism>
<evidence type="ECO:0000256" key="6">
    <source>
        <dbReference type="ARBA" id="ARBA00023014"/>
    </source>
</evidence>
<sequence length="108" mass="11975">MPKLNNESLLDGAECARLAPEEANRIFFQENPNNPGQDLRGVRKTEAAEAARSMCRKCPVLAECLKYALENPKFASHGVWGGMSEGERKRILRMGESEVNRVIKSAGK</sequence>
<dbReference type="GO" id="GO:0051539">
    <property type="term" value="F:4 iron, 4 sulfur cluster binding"/>
    <property type="evidence" value="ECO:0007669"/>
    <property type="project" value="UniProtKB-KW"/>
</dbReference>
<evidence type="ECO:0000259" key="11">
    <source>
        <dbReference type="PROSITE" id="PS51674"/>
    </source>
</evidence>
<keyword evidence="6" id="KW-0411">Iron-sulfur</keyword>
<comment type="similarity">
    <text evidence="2">Belongs to the WhiB family.</text>
</comment>
<keyword evidence="7" id="KW-0805">Transcription regulation</keyword>
<evidence type="ECO:0000256" key="3">
    <source>
        <dbReference type="ARBA" id="ARBA00022485"/>
    </source>
</evidence>
<keyword evidence="10" id="KW-0804">Transcription</keyword>
<keyword evidence="9" id="KW-1015">Disulfide bond</keyword>
<name>A0AB39JBQ0_9BACT</name>
<proteinExistence type="inferred from homology"/>
<dbReference type="RefSeq" id="WP_369000651.1">
    <property type="nucleotide sequence ID" value="NZ_CP158487.1"/>
</dbReference>
<evidence type="ECO:0000256" key="10">
    <source>
        <dbReference type="ARBA" id="ARBA00023163"/>
    </source>
</evidence>
<evidence type="ECO:0000256" key="5">
    <source>
        <dbReference type="ARBA" id="ARBA00023004"/>
    </source>
</evidence>
<keyword evidence="4" id="KW-0479">Metal-binding</keyword>